<dbReference type="RefSeq" id="XP_020125733.1">
    <property type="nucleotide sequence ID" value="XM_020279164.1"/>
</dbReference>
<evidence type="ECO:0000313" key="2">
    <source>
        <dbReference type="EMBL" id="OJD29473.1"/>
    </source>
</evidence>
<dbReference type="EMBL" id="MNUE01000080">
    <property type="protein sequence ID" value="OJD29473.1"/>
    <property type="molecule type" value="Genomic_DNA"/>
</dbReference>
<organism evidence="2 3">
    <name type="scientific">Diplodia corticola</name>
    <dbReference type="NCBI Taxonomy" id="236234"/>
    <lineage>
        <taxon>Eukaryota</taxon>
        <taxon>Fungi</taxon>
        <taxon>Dikarya</taxon>
        <taxon>Ascomycota</taxon>
        <taxon>Pezizomycotina</taxon>
        <taxon>Dothideomycetes</taxon>
        <taxon>Dothideomycetes incertae sedis</taxon>
        <taxon>Botryosphaeriales</taxon>
        <taxon>Botryosphaeriaceae</taxon>
        <taxon>Diplodia</taxon>
    </lineage>
</organism>
<evidence type="ECO:0000313" key="3">
    <source>
        <dbReference type="Proteomes" id="UP000183809"/>
    </source>
</evidence>
<feature type="region of interest" description="Disordered" evidence="1">
    <location>
        <begin position="99"/>
        <end position="119"/>
    </location>
</feature>
<gene>
    <name evidence="2" type="ORF">BKCO1_8000028</name>
</gene>
<proteinExistence type="predicted"/>
<accession>A0A1J9QLY8</accession>
<dbReference type="GeneID" id="31019426"/>
<feature type="compositionally biased region" description="Low complexity" evidence="1">
    <location>
        <begin position="101"/>
        <end position="119"/>
    </location>
</feature>
<dbReference type="AlphaFoldDB" id="A0A1J9QLY8"/>
<sequence length="282" mass="30300">MFCTTLHRRKSFSSAIPALTVNPGLNLREYCLNTHDLALPLPRQGSADVTRTLRVLLLSPTCAAPSALPATLTRIQHFAALNGGMDSIIMFLLNPDSSAATTHTSPHQPGQQHQQQQRPQIGLHAYAHLTSTLLTDPSLSALPLLPLPSTPSLTPILQTYIRTNSAARAARRVQERKNNKSTTTIVSPSTTPPSSTFNTALDLLPWCTADSAAAPLGRDVVFRLTDLFGSLREVAAVAVAHGSGDGDGDDGLRAKVEEMVLLVGERTAGDVLDFWVEEWVAD</sequence>
<dbReference type="Proteomes" id="UP000183809">
    <property type="component" value="Unassembled WGS sequence"/>
</dbReference>
<dbReference type="OrthoDB" id="2129069at2759"/>
<reference evidence="2 3" key="1">
    <citation type="submission" date="2016-10" db="EMBL/GenBank/DDBJ databases">
        <title>Proteomics and genomics reveal pathogen-plant mechanisms compatible with a hemibiotrophic lifestyle of Diplodia corticola.</title>
        <authorList>
            <person name="Fernandes I."/>
            <person name="De Jonge R."/>
            <person name="Van De Peer Y."/>
            <person name="Devreese B."/>
            <person name="Alves A."/>
            <person name="Esteves A.C."/>
        </authorList>
    </citation>
    <scope>NUCLEOTIDE SEQUENCE [LARGE SCALE GENOMIC DNA]</scope>
    <source>
        <strain evidence="2 3">CBS 112549</strain>
    </source>
</reference>
<comment type="caution">
    <text evidence="2">The sequence shown here is derived from an EMBL/GenBank/DDBJ whole genome shotgun (WGS) entry which is preliminary data.</text>
</comment>
<protein>
    <submittedName>
        <fullName evidence="2">Opa3 domain-containing protein</fullName>
    </submittedName>
</protein>
<evidence type="ECO:0000256" key="1">
    <source>
        <dbReference type="SAM" id="MobiDB-lite"/>
    </source>
</evidence>
<keyword evidence="3" id="KW-1185">Reference proteome</keyword>
<name>A0A1J9QLY8_9PEZI</name>